<evidence type="ECO:0000256" key="1">
    <source>
        <dbReference type="SAM" id="MobiDB-lite"/>
    </source>
</evidence>
<name>A0ABU2JXS2_9ACTN</name>
<keyword evidence="3" id="KW-1185">Reference proteome</keyword>
<comment type="caution">
    <text evidence="2">The sequence shown here is derived from an EMBL/GenBank/DDBJ whole genome shotgun (WGS) entry which is preliminary data.</text>
</comment>
<protein>
    <recommendedName>
        <fullName evidence="4">Transcriptional regulator</fullName>
    </recommendedName>
</protein>
<feature type="region of interest" description="Disordered" evidence="1">
    <location>
        <begin position="413"/>
        <end position="435"/>
    </location>
</feature>
<accession>A0ABU2JXS2</accession>
<dbReference type="EMBL" id="JAVREO010000020">
    <property type="protein sequence ID" value="MDT0269801.1"/>
    <property type="molecule type" value="Genomic_DNA"/>
</dbReference>
<reference evidence="3" key="1">
    <citation type="submission" date="2023-07" db="EMBL/GenBank/DDBJ databases">
        <title>30 novel species of actinomycetes from the DSMZ collection.</title>
        <authorList>
            <person name="Nouioui I."/>
        </authorList>
    </citation>
    <scope>NUCLEOTIDE SEQUENCE [LARGE SCALE GENOMIC DNA]</scope>
    <source>
        <strain evidence="3">DSM 44915</strain>
    </source>
</reference>
<sequence length="435" mass="47182">MKKRQVPNHRLRALLTEAGWTQEALARSVNILGAEIGATLRYDRTAVAHWLSGTQPRHPVPQLAAEALSRRIGRAVTPEAAGFVDTASEGPPIDPVTGFTALCRSDADATRRVPLHQRPYRVADAVVPSPPPGPARYRALGQRAEETKALHDAVEFFASSIDAHGGRHARSALSAYLADDVAPLLSARRSPRMRAELLVLASRLAFLLARMYEDGLLHGVAQRYYNYAQRLAGESGDRTAWSVVLRAMSAQAERLGHLPSALQLAEAAQQGARVAPPAHQVYVQAQLAVVLARSGERRESLAVLVRAERSAEQAAAAGSPFDSYPQAALHFQTAAVLEALGDLPGALGALRRSAVERAPADLRGRALTQARFGQLLLRAGRLDEACAAWSGFLDSRERLRSGDAEQAVRDMRQALHPHRHRRQTAELLGRTPQGR</sequence>
<evidence type="ECO:0000313" key="3">
    <source>
        <dbReference type="Proteomes" id="UP001183410"/>
    </source>
</evidence>
<dbReference type="InterPro" id="IPR011990">
    <property type="entry name" value="TPR-like_helical_dom_sf"/>
</dbReference>
<proteinExistence type="predicted"/>
<evidence type="ECO:0008006" key="4">
    <source>
        <dbReference type="Google" id="ProtNLM"/>
    </source>
</evidence>
<evidence type="ECO:0000313" key="2">
    <source>
        <dbReference type="EMBL" id="MDT0269801.1"/>
    </source>
</evidence>
<dbReference type="Proteomes" id="UP001183410">
    <property type="component" value="Unassembled WGS sequence"/>
</dbReference>
<dbReference type="Gene3D" id="1.25.40.10">
    <property type="entry name" value="Tetratricopeptide repeat domain"/>
    <property type="match status" value="1"/>
</dbReference>
<dbReference type="RefSeq" id="WP_311669884.1">
    <property type="nucleotide sequence ID" value="NZ_JAVREO010000020.1"/>
</dbReference>
<gene>
    <name evidence="2" type="ORF">RM844_26300</name>
</gene>
<dbReference type="SUPFAM" id="SSF48452">
    <property type="entry name" value="TPR-like"/>
    <property type="match status" value="1"/>
</dbReference>
<organism evidence="2 3">
    <name type="scientific">Streptomyces chisholmiae</name>
    <dbReference type="NCBI Taxonomy" id="3075540"/>
    <lineage>
        <taxon>Bacteria</taxon>
        <taxon>Bacillati</taxon>
        <taxon>Actinomycetota</taxon>
        <taxon>Actinomycetes</taxon>
        <taxon>Kitasatosporales</taxon>
        <taxon>Streptomycetaceae</taxon>
        <taxon>Streptomyces</taxon>
    </lineage>
</organism>